<dbReference type="InterPro" id="IPR001296">
    <property type="entry name" value="Glyco_trans_1"/>
</dbReference>
<dbReference type="PANTHER" id="PTHR12526:SF635">
    <property type="entry name" value="GLYCOSYL TRANSFERASE GROUP 1"/>
    <property type="match status" value="1"/>
</dbReference>
<dbReference type="Gene3D" id="3.40.50.2000">
    <property type="entry name" value="Glycogen Phosphorylase B"/>
    <property type="match status" value="2"/>
</dbReference>
<gene>
    <name evidence="2" type="ORF">FHY64_08585</name>
</gene>
<dbReference type="CDD" id="cd03801">
    <property type="entry name" value="GT4_PimA-like"/>
    <property type="match status" value="1"/>
</dbReference>
<dbReference type="PANTHER" id="PTHR12526">
    <property type="entry name" value="GLYCOSYLTRANSFERASE"/>
    <property type="match status" value="1"/>
</dbReference>
<dbReference type="RefSeq" id="WP_140194000.1">
    <property type="nucleotide sequence ID" value="NZ_CP065915.1"/>
</dbReference>
<dbReference type="EMBL" id="VFFF01000001">
    <property type="protein sequence ID" value="TNY33312.1"/>
    <property type="molecule type" value="Genomic_DNA"/>
</dbReference>
<evidence type="ECO:0000313" key="3">
    <source>
        <dbReference type="Proteomes" id="UP000314011"/>
    </source>
</evidence>
<sequence>MKLAVIVTEFPKTTETFIARDLMVWLDEGVDLRLYHVAPWRASEILHEFAKPLAERAHHVPLGAPATLAAALRHPATALQRAGSILRHQGRDGVMAAKSLGLIPASLRLAEELNAWGATHVHAEFAGHPATMAWISHAVTGIPYSVSCRAHDIFRSQRLLAQKFGEASAVRTVSRFGATFLTKNVAGMADYDFEVIHSSVDVASIPALPPAPRDKFRLLYVGSLQPRKGVDVLLQALAGFDRPNWQLKIAGTGPDHAKLEALSKNLGLTDRVTFMGPQPYEAISGLYAESAACIAPSVIGPNGRTEGIPNVVIEAMAHARPAVSTNVSGIPELVRPSETGWLTEPGDVEGLRAALTDIHDNPERAAKIATAGRDLVAEEFDLAVNARRQLEMFRSARPRPAEGTAALAGVA</sequence>
<organism evidence="2 3">
    <name type="scientific">Pelagovum pacificum</name>
    <dbReference type="NCBI Taxonomy" id="2588711"/>
    <lineage>
        <taxon>Bacteria</taxon>
        <taxon>Pseudomonadati</taxon>
        <taxon>Pseudomonadota</taxon>
        <taxon>Alphaproteobacteria</taxon>
        <taxon>Rhodobacterales</taxon>
        <taxon>Paracoccaceae</taxon>
        <taxon>Pelagovum</taxon>
    </lineage>
</organism>
<dbReference type="OrthoDB" id="9790710at2"/>
<dbReference type="Pfam" id="PF00534">
    <property type="entry name" value="Glycos_transf_1"/>
    <property type="match status" value="1"/>
</dbReference>
<comment type="caution">
    <text evidence="2">The sequence shown here is derived from an EMBL/GenBank/DDBJ whole genome shotgun (WGS) entry which is preliminary data.</text>
</comment>
<reference evidence="2 3" key="1">
    <citation type="submission" date="2019-06" db="EMBL/GenBank/DDBJ databases">
        <title>Genome of new Rhodobacteraceae sp. SM1903.</title>
        <authorList>
            <person name="Ren X."/>
        </authorList>
    </citation>
    <scope>NUCLEOTIDE SEQUENCE [LARGE SCALE GENOMIC DNA]</scope>
    <source>
        <strain evidence="2 3">SM1903</strain>
    </source>
</reference>
<name>A0A5C5GEW9_9RHOB</name>
<accession>A0A5C5GEW9</accession>
<keyword evidence="3" id="KW-1185">Reference proteome</keyword>
<evidence type="ECO:0000313" key="2">
    <source>
        <dbReference type="EMBL" id="TNY33312.1"/>
    </source>
</evidence>
<dbReference type="SUPFAM" id="SSF53756">
    <property type="entry name" value="UDP-Glycosyltransferase/glycogen phosphorylase"/>
    <property type="match status" value="1"/>
</dbReference>
<keyword evidence="2" id="KW-0808">Transferase</keyword>
<feature type="domain" description="Glycosyl transferase family 1" evidence="1">
    <location>
        <begin position="211"/>
        <end position="373"/>
    </location>
</feature>
<dbReference type="Proteomes" id="UP000314011">
    <property type="component" value="Unassembled WGS sequence"/>
</dbReference>
<dbReference type="GO" id="GO:0016757">
    <property type="term" value="F:glycosyltransferase activity"/>
    <property type="evidence" value="ECO:0007669"/>
    <property type="project" value="InterPro"/>
</dbReference>
<protein>
    <submittedName>
        <fullName evidence="2">Glycosyltransferase family 4 protein</fullName>
    </submittedName>
</protein>
<evidence type="ECO:0000259" key="1">
    <source>
        <dbReference type="Pfam" id="PF00534"/>
    </source>
</evidence>
<proteinExistence type="predicted"/>
<dbReference type="AlphaFoldDB" id="A0A5C5GEW9"/>